<sequence>MKKLSFIRLLLPVLLVGLALVSCQDNECCDDMGIKEYDMSKSICVNMDGQDYVLLSSSKAAKELFGEDAGSLSEIDFSRYNLLYVQDASPNSILRIQSDWQNGDNDVALFLKVETLLTAEYVEWHKGFLLPKSIGDRFSVEIHYETARQ</sequence>
<dbReference type="Proteomes" id="UP000306319">
    <property type="component" value="Unassembled WGS sequence"/>
</dbReference>
<gene>
    <name evidence="1" type="ORF">E5331_04535</name>
</gene>
<proteinExistence type="predicted"/>
<accession>A0AC61RLM4</accession>
<protein>
    <submittedName>
        <fullName evidence="1">Uncharacterized protein</fullName>
    </submittedName>
</protein>
<evidence type="ECO:0000313" key="1">
    <source>
        <dbReference type="EMBL" id="TGY80057.1"/>
    </source>
</evidence>
<dbReference type="EMBL" id="SRYB01000004">
    <property type="protein sequence ID" value="TGY80057.1"/>
    <property type="molecule type" value="Genomic_DNA"/>
</dbReference>
<evidence type="ECO:0000313" key="2">
    <source>
        <dbReference type="Proteomes" id="UP000306319"/>
    </source>
</evidence>
<keyword evidence="2" id="KW-1185">Reference proteome</keyword>
<reference evidence="1" key="1">
    <citation type="submission" date="2019-04" db="EMBL/GenBank/DDBJ databases">
        <title>Microbes associate with the intestines of laboratory mice.</title>
        <authorList>
            <person name="Navarre W."/>
            <person name="Wong E."/>
            <person name="Huang K."/>
            <person name="Tropini C."/>
            <person name="Ng K."/>
            <person name="Yu B."/>
        </authorList>
    </citation>
    <scope>NUCLEOTIDE SEQUENCE</scope>
    <source>
        <strain evidence="1">NM04_E33</strain>
    </source>
</reference>
<name>A0AC61RLM4_9BACT</name>
<comment type="caution">
    <text evidence="1">The sequence shown here is derived from an EMBL/GenBank/DDBJ whole genome shotgun (WGS) entry which is preliminary data.</text>
</comment>
<organism evidence="1 2">
    <name type="scientific">Lepagella muris</name>
    <dbReference type="NCBI Taxonomy" id="3032870"/>
    <lineage>
        <taxon>Bacteria</taxon>
        <taxon>Pseudomonadati</taxon>
        <taxon>Bacteroidota</taxon>
        <taxon>Bacteroidia</taxon>
        <taxon>Bacteroidales</taxon>
        <taxon>Muribaculaceae</taxon>
        <taxon>Lepagella</taxon>
    </lineage>
</organism>